<evidence type="ECO:0000256" key="3">
    <source>
        <dbReference type="ARBA" id="ARBA00004123"/>
    </source>
</evidence>
<dbReference type="GO" id="GO:0006284">
    <property type="term" value="P:base-excision repair"/>
    <property type="evidence" value="ECO:0007669"/>
    <property type="project" value="TreeGrafter"/>
</dbReference>
<dbReference type="Gene3D" id="6.10.250.1270">
    <property type="match status" value="1"/>
</dbReference>
<dbReference type="GO" id="GO:0008311">
    <property type="term" value="F:double-stranded DNA 3'-5' DNA exonuclease activity"/>
    <property type="evidence" value="ECO:0007669"/>
    <property type="project" value="UniProtKB-EC"/>
</dbReference>
<evidence type="ECO:0000256" key="1">
    <source>
        <dbReference type="ARBA" id="ARBA00000493"/>
    </source>
</evidence>
<keyword evidence="15" id="KW-0464">Manganese</keyword>
<evidence type="ECO:0000256" key="5">
    <source>
        <dbReference type="ARBA" id="ARBA00007092"/>
    </source>
</evidence>
<proteinExistence type="inferred from homology"/>
<dbReference type="GO" id="GO:0046872">
    <property type="term" value="F:metal ion binding"/>
    <property type="evidence" value="ECO:0007669"/>
    <property type="project" value="UniProtKB-KW"/>
</dbReference>
<keyword evidence="12" id="KW-0539">Nucleus</keyword>
<dbReference type="SUPFAM" id="SSF57716">
    <property type="entry name" value="Glucocorticoid receptor-like (DNA-binding domain)"/>
    <property type="match status" value="1"/>
</dbReference>
<dbReference type="InterPro" id="IPR005135">
    <property type="entry name" value="Endo/exonuclease/phosphatase"/>
</dbReference>
<gene>
    <name evidence="21" type="primary">LOC115886034</name>
</gene>
<feature type="site" description="Transition state stabilizer" evidence="16">
    <location>
        <position position="446"/>
    </location>
</feature>
<dbReference type="GO" id="GO:0008081">
    <property type="term" value="F:phosphoric diester hydrolase activity"/>
    <property type="evidence" value="ECO:0007669"/>
    <property type="project" value="TreeGrafter"/>
</dbReference>
<feature type="binding site" evidence="15">
    <location>
        <position position="542"/>
    </location>
    <ligand>
        <name>Mg(2+)</name>
        <dbReference type="ChEBI" id="CHEBI:18420"/>
        <label>1</label>
    </ligand>
</feature>
<dbReference type="RefSeq" id="XP_030760924.1">
    <property type="nucleotide sequence ID" value="XM_030905064.1"/>
</dbReference>
<dbReference type="GeneID" id="115886034"/>
<feature type="site" description="Important for catalytic activity" evidence="16">
    <location>
        <position position="516"/>
    </location>
</feature>
<evidence type="ECO:0000256" key="9">
    <source>
        <dbReference type="ARBA" id="ARBA00022842"/>
    </source>
</evidence>
<dbReference type="SMART" id="SM00746">
    <property type="entry name" value="TRASH"/>
    <property type="match status" value="1"/>
</dbReference>
<evidence type="ECO:0000256" key="2">
    <source>
        <dbReference type="ARBA" id="ARBA00001936"/>
    </source>
</evidence>
<keyword evidence="7 17" id="KW-0227">DNA damage</keyword>
<dbReference type="CDD" id="cd09087">
    <property type="entry name" value="Ape1-like_AP-endo"/>
    <property type="match status" value="1"/>
</dbReference>
<comment type="subcellular location">
    <subcellularLocation>
        <location evidence="3">Nucleus</location>
    </subcellularLocation>
</comment>
<evidence type="ECO:0000256" key="14">
    <source>
        <dbReference type="PIRSR" id="PIRSR604808-1"/>
    </source>
</evidence>
<dbReference type="NCBIfam" id="TIGR00195">
    <property type="entry name" value="exoDNase_III"/>
    <property type="match status" value="1"/>
</dbReference>
<evidence type="ECO:0000256" key="16">
    <source>
        <dbReference type="PIRSR" id="PIRSR604808-3"/>
    </source>
</evidence>
<feature type="active site" description="Proton donor/acceptor" evidence="14">
    <location>
        <position position="444"/>
    </location>
</feature>
<dbReference type="Pfam" id="PF01246">
    <property type="entry name" value="Ribosomal_L24e"/>
    <property type="match status" value="1"/>
</dbReference>
<comment type="catalytic activity">
    <reaction evidence="1">
        <text>Exonucleolytic cleavage in the 3'- to 5'-direction to yield nucleoside 5'-phosphates.</text>
        <dbReference type="EC" id="3.1.11.2"/>
    </reaction>
</comment>
<comment type="cofactor">
    <cofactor evidence="2">
        <name>Mn(2+)</name>
        <dbReference type="ChEBI" id="CHEBI:29035"/>
    </cofactor>
</comment>
<evidence type="ECO:0000256" key="4">
    <source>
        <dbReference type="ARBA" id="ARBA00005647"/>
    </source>
</evidence>
<dbReference type="SUPFAM" id="SSF56219">
    <property type="entry name" value="DNase I-like"/>
    <property type="match status" value="1"/>
</dbReference>
<feature type="compositionally biased region" description="Basic and acidic residues" evidence="18">
    <location>
        <begin position="96"/>
        <end position="117"/>
    </location>
</feature>
<keyword evidence="20" id="KW-1185">Reference proteome</keyword>
<name>A0A6J2YCL5_SITOR</name>
<evidence type="ECO:0000256" key="8">
    <source>
        <dbReference type="ARBA" id="ARBA00022801"/>
    </source>
</evidence>
<dbReference type="PANTHER" id="PTHR22748">
    <property type="entry name" value="AP ENDONUCLEASE"/>
    <property type="match status" value="1"/>
</dbReference>
<dbReference type="PANTHER" id="PTHR22748:SF6">
    <property type="entry name" value="DNA-(APURINIC OR APYRIMIDINIC SITE) ENDONUCLEASE"/>
    <property type="match status" value="1"/>
</dbReference>
<comment type="similarity">
    <text evidence="4">Belongs to the eukaryotic ribosomal protein eL24 family.</text>
</comment>
<sequence length="551" mass="62901">MKIGLCAYSGYKIHPGHGKTMVKVDGKTFTFLNSKCERAHLMRRNPRKVTWTVLYRRKHKKGQEEEATKKRSRRTQKFQRAIVGASINEINAKKNQRPEVREAQREQAIRAAKEAKKSQKAAKKATAPAKPKSAPKQKVAKVIQKAAPRVGGKHQIMNNTPTLFRNLFLRYFKHCFTTNAFCNERYSLTSCVPKKTLSSTFIRLYDKKEAGEPAPKTRRQKATKEAEIEPKKSTKASKKVAADSEKPAKKEKDTKKETSASATAKKSTETKQNQSSTNWEDTDFGNLKKNKKGKTHSLKITSWNVDGIRAWLKKGGLDIIEHDKPDIFCLQETKCSDAKLPEEVKTVEGYHKYWCSSEKEGYAGVSVYSKQEPLSVKNGLGDKEHDNEGRCITLEYDKFYLVNVYVPNAGRGLVTLPKRLKFNESFKKFIKKLDKKKPVIVCGDMNVAHNEIDLKNPKSNKKNAGFTQEERDGMTDFLGDGYIDTLREFYPDVKDLYTFWSYMSSARSKNVGWRLDYFICSQRIKDNICDSVIRDKVFGSDHCPISLFLNL</sequence>
<dbReference type="PROSITE" id="PS51435">
    <property type="entry name" value="AP_NUCLEASE_F1_4"/>
    <property type="match status" value="1"/>
</dbReference>
<dbReference type="InterPro" id="IPR020847">
    <property type="entry name" value="AP_endonuclease_F1_BS"/>
</dbReference>
<dbReference type="GO" id="GO:0003677">
    <property type="term" value="F:DNA binding"/>
    <property type="evidence" value="ECO:0007669"/>
    <property type="project" value="InterPro"/>
</dbReference>
<evidence type="ECO:0000256" key="7">
    <source>
        <dbReference type="ARBA" id="ARBA00022763"/>
    </source>
</evidence>
<dbReference type="GO" id="GO:1990904">
    <property type="term" value="C:ribonucleoprotein complex"/>
    <property type="evidence" value="ECO:0007669"/>
    <property type="project" value="UniProtKB-KW"/>
</dbReference>
<dbReference type="InterPro" id="IPR000988">
    <property type="entry name" value="Ribosomal_eL24-rel_N"/>
</dbReference>
<dbReference type="InterPro" id="IPR004808">
    <property type="entry name" value="AP_endonuc_1"/>
</dbReference>
<evidence type="ECO:0000313" key="20">
    <source>
        <dbReference type="Proteomes" id="UP000504635"/>
    </source>
</evidence>
<keyword evidence="6 15" id="KW-0479">Metal-binding</keyword>
<dbReference type="GO" id="GO:0022626">
    <property type="term" value="C:cytosolic ribosome"/>
    <property type="evidence" value="ECO:0007669"/>
    <property type="project" value="UniProtKB-ARBA"/>
</dbReference>
<dbReference type="GO" id="GO:0005634">
    <property type="term" value="C:nucleus"/>
    <property type="evidence" value="ECO:0007669"/>
    <property type="project" value="UniProtKB-SubCell"/>
</dbReference>
<dbReference type="FunFam" id="3.60.10.10:FF:000009">
    <property type="entry name" value="DNA-(apurinic or apyrimidinic site) lyase"/>
    <property type="match status" value="1"/>
</dbReference>
<feature type="domain" description="TRASH" evidence="19">
    <location>
        <begin position="6"/>
        <end position="44"/>
    </location>
</feature>
<evidence type="ECO:0000256" key="18">
    <source>
        <dbReference type="SAM" id="MobiDB-lite"/>
    </source>
</evidence>
<evidence type="ECO:0000256" key="13">
    <source>
        <dbReference type="ARBA" id="ARBA00023274"/>
    </source>
</evidence>
<feature type="binding site" evidence="15">
    <location>
        <position position="444"/>
    </location>
    <ligand>
        <name>Mg(2+)</name>
        <dbReference type="ChEBI" id="CHEBI:18420"/>
        <label>1</label>
    </ligand>
</feature>
<evidence type="ECO:0000256" key="10">
    <source>
        <dbReference type="ARBA" id="ARBA00022980"/>
    </source>
</evidence>
<dbReference type="OrthoDB" id="498125at2759"/>
<dbReference type="PROSITE" id="PS00726">
    <property type="entry name" value="AP_NUCLEASE_F1_1"/>
    <property type="match status" value="1"/>
</dbReference>
<keyword evidence="10" id="KW-0689">Ribosomal protein</keyword>
<dbReference type="Gene3D" id="2.30.170.20">
    <property type="entry name" value="Ribosomal protein L24e"/>
    <property type="match status" value="1"/>
</dbReference>
<dbReference type="KEGG" id="soy:115886034"/>
<keyword evidence="11 17" id="KW-0234">DNA repair</keyword>
<dbReference type="NCBIfam" id="TIGR00633">
    <property type="entry name" value="xth"/>
    <property type="match status" value="1"/>
</dbReference>
<dbReference type="Proteomes" id="UP000504635">
    <property type="component" value="Unplaced"/>
</dbReference>
<reference evidence="21" key="1">
    <citation type="submission" date="2025-08" db="UniProtKB">
        <authorList>
            <consortium name="RefSeq"/>
        </authorList>
    </citation>
    <scope>IDENTIFICATION</scope>
    <source>
        <tissue evidence="21">Gonads</tissue>
    </source>
</reference>
<dbReference type="Gene3D" id="3.60.10.10">
    <property type="entry name" value="Endonuclease/exonuclease/phosphatase"/>
    <property type="match status" value="1"/>
</dbReference>
<accession>A0A6J2YCL5</accession>
<dbReference type="FunFam" id="2.30.170.20:FF:000002">
    <property type="entry name" value="60S ribosomal protein L24"/>
    <property type="match status" value="1"/>
</dbReference>
<comment type="cofactor">
    <cofactor evidence="15 17">
        <name>Mg(2+)</name>
        <dbReference type="ChEBI" id="CHEBI:18420"/>
    </cofactor>
    <cofactor evidence="15 17">
        <name>Mn(2+)</name>
        <dbReference type="ChEBI" id="CHEBI:29035"/>
    </cofactor>
    <text evidence="15 17">Probably binds two magnesium or manganese ions per subunit.</text>
</comment>
<dbReference type="InterPro" id="IPR011017">
    <property type="entry name" value="TRASH_dom"/>
</dbReference>
<dbReference type="InParanoid" id="A0A6J2YCL5"/>
<evidence type="ECO:0000256" key="15">
    <source>
        <dbReference type="PIRSR" id="PIRSR604808-2"/>
    </source>
</evidence>
<protein>
    <recommendedName>
        <fullName evidence="17">DNA-(apurinic or apyrimidinic site) endonuclease</fullName>
        <ecNumber evidence="17">3.1.-.-</ecNumber>
    </recommendedName>
</protein>
<dbReference type="InterPro" id="IPR036691">
    <property type="entry name" value="Endo/exonu/phosph_ase_sf"/>
</dbReference>
<dbReference type="EC" id="3.1.-.-" evidence="17"/>
<evidence type="ECO:0000256" key="11">
    <source>
        <dbReference type="ARBA" id="ARBA00023204"/>
    </source>
</evidence>
<feature type="compositionally biased region" description="Basic and acidic residues" evidence="18">
    <location>
        <begin position="240"/>
        <end position="258"/>
    </location>
</feature>
<dbReference type="CDD" id="cd00472">
    <property type="entry name" value="Ribosomal_L24e_L24"/>
    <property type="match status" value="1"/>
</dbReference>
<feature type="compositionally biased region" description="Basic and acidic residues" evidence="18">
    <location>
        <begin position="222"/>
        <end position="232"/>
    </location>
</feature>
<feature type="region of interest" description="Disordered" evidence="18">
    <location>
        <begin position="210"/>
        <end position="291"/>
    </location>
</feature>
<feature type="site" description="Interaction with DNA substrate" evidence="16">
    <location>
        <position position="542"/>
    </location>
</feature>
<feature type="binding site" evidence="15">
    <location>
        <position position="446"/>
    </location>
    <ligand>
        <name>Mg(2+)</name>
        <dbReference type="ChEBI" id="CHEBI:18420"/>
        <label>1</label>
    </ligand>
</feature>
<feature type="region of interest" description="Disordered" evidence="18">
    <location>
        <begin position="94"/>
        <end position="139"/>
    </location>
</feature>
<feature type="binding site" evidence="15">
    <location>
        <position position="541"/>
    </location>
    <ligand>
        <name>Mg(2+)</name>
        <dbReference type="ChEBI" id="CHEBI:18420"/>
        <label>1</label>
    </ligand>
</feature>
<evidence type="ECO:0000256" key="17">
    <source>
        <dbReference type="RuleBase" id="RU362131"/>
    </source>
</evidence>
<evidence type="ECO:0000256" key="6">
    <source>
        <dbReference type="ARBA" id="ARBA00022723"/>
    </source>
</evidence>
<comment type="similarity">
    <text evidence="5 17">Belongs to the DNA repair enzymes AP/ExoA family.</text>
</comment>
<evidence type="ECO:0000256" key="12">
    <source>
        <dbReference type="ARBA" id="ARBA00023242"/>
    </source>
</evidence>
<dbReference type="InterPro" id="IPR038630">
    <property type="entry name" value="L24e/L24_sf"/>
</dbReference>
<keyword evidence="8" id="KW-0378">Hydrolase</keyword>
<dbReference type="AlphaFoldDB" id="A0A6J2YCL5"/>
<feature type="binding site" evidence="15">
    <location>
        <position position="332"/>
    </location>
    <ligand>
        <name>Mg(2+)</name>
        <dbReference type="ChEBI" id="CHEBI:18420"/>
        <label>1</label>
    </ligand>
</feature>
<keyword evidence="9 15" id="KW-0460">Magnesium</keyword>
<feature type="binding site" evidence="15">
    <location>
        <position position="304"/>
    </location>
    <ligand>
        <name>Mg(2+)</name>
        <dbReference type="ChEBI" id="CHEBI:18420"/>
        <label>1</label>
    </ligand>
</feature>
<dbReference type="Pfam" id="PF03372">
    <property type="entry name" value="Exo_endo_phos"/>
    <property type="match status" value="1"/>
</dbReference>
<evidence type="ECO:0000259" key="19">
    <source>
        <dbReference type="SMART" id="SM00746"/>
    </source>
</evidence>
<keyword evidence="13" id="KW-0687">Ribonucleoprotein</keyword>
<feature type="active site" evidence="14">
    <location>
        <position position="405"/>
    </location>
</feature>
<feature type="active site" description="Proton acceptor" evidence="14">
    <location>
        <position position="542"/>
    </location>
</feature>
<organism evidence="20 21">
    <name type="scientific">Sitophilus oryzae</name>
    <name type="common">Rice weevil</name>
    <name type="synonym">Curculio oryzae</name>
    <dbReference type="NCBI Taxonomy" id="7048"/>
    <lineage>
        <taxon>Eukaryota</taxon>
        <taxon>Metazoa</taxon>
        <taxon>Ecdysozoa</taxon>
        <taxon>Arthropoda</taxon>
        <taxon>Hexapoda</taxon>
        <taxon>Insecta</taxon>
        <taxon>Pterygota</taxon>
        <taxon>Neoptera</taxon>
        <taxon>Endopterygota</taxon>
        <taxon>Coleoptera</taxon>
        <taxon>Polyphaga</taxon>
        <taxon>Cucujiformia</taxon>
        <taxon>Curculionidae</taxon>
        <taxon>Dryophthorinae</taxon>
        <taxon>Sitophilus</taxon>
    </lineage>
</organism>
<dbReference type="GO" id="GO:0003906">
    <property type="term" value="F:DNA-(apurinic or apyrimidinic site) endonuclease activity"/>
    <property type="evidence" value="ECO:0007669"/>
    <property type="project" value="TreeGrafter"/>
</dbReference>
<evidence type="ECO:0000313" key="21">
    <source>
        <dbReference type="RefSeq" id="XP_030760924.1"/>
    </source>
</evidence>